<organism evidence="2 3">
    <name type="scientific">Lactuca virosa</name>
    <dbReference type="NCBI Taxonomy" id="75947"/>
    <lineage>
        <taxon>Eukaryota</taxon>
        <taxon>Viridiplantae</taxon>
        <taxon>Streptophyta</taxon>
        <taxon>Embryophyta</taxon>
        <taxon>Tracheophyta</taxon>
        <taxon>Spermatophyta</taxon>
        <taxon>Magnoliopsida</taxon>
        <taxon>eudicotyledons</taxon>
        <taxon>Gunneridae</taxon>
        <taxon>Pentapetalae</taxon>
        <taxon>asterids</taxon>
        <taxon>campanulids</taxon>
        <taxon>Asterales</taxon>
        <taxon>Asteraceae</taxon>
        <taxon>Cichorioideae</taxon>
        <taxon>Cichorieae</taxon>
        <taxon>Lactucinae</taxon>
        <taxon>Lactuca</taxon>
    </lineage>
</organism>
<keyword evidence="1" id="KW-0472">Membrane</keyword>
<dbReference type="PANTHER" id="PTHR37206:SF1">
    <property type="entry name" value="TRANSMEMBRANE PROTEIN"/>
    <property type="match status" value="1"/>
</dbReference>
<name>A0AAU9NYQ3_9ASTR</name>
<dbReference type="EMBL" id="CAKMRJ010005412">
    <property type="protein sequence ID" value="CAH1442970.1"/>
    <property type="molecule type" value="Genomic_DNA"/>
</dbReference>
<evidence type="ECO:0000313" key="2">
    <source>
        <dbReference type="EMBL" id="CAH1442970.1"/>
    </source>
</evidence>
<dbReference type="PANTHER" id="PTHR37206">
    <property type="entry name" value="TRANSMEMBRANE PROTEIN"/>
    <property type="match status" value="1"/>
</dbReference>
<protein>
    <recommendedName>
        <fullName evidence="4">Transmembrane protein</fullName>
    </recommendedName>
</protein>
<comment type="caution">
    <text evidence="2">The sequence shown here is derived from an EMBL/GenBank/DDBJ whole genome shotgun (WGS) entry which is preliminary data.</text>
</comment>
<proteinExistence type="predicted"/>
<evidence type="ECO:0008006" key="4">
    <source>
        <dbReference type="Google" id="ProtNLM"/>
    </source>
</evidence>
<evidence type="ECO:0000256" key="1">
    <source>
        <dbReference type="SAM" id="Phobius"/>
    </source>
</evidence>
<keyword evidence="3" id="KW-1185">Reference proteome</keyword>
<reference evidence="2 3" key="1">
    <citation type="submission" date="2022-01" db="EMBL/GenBank/DDBJ databases">
        <authorList>
            <person name="Xiong W."/>
            <person name="Schranz E."/>
        </authorList>
    </citation>
    <scope>NUCLEOTIDE SEQUENCE [LARGE SCALE GENOMIC DNA]</scope>
</reference>
<evidence type="ECO:0000313" key="3">
    <source>
        <dbReference type="Proteomes" id="UP001157418"/>
    </source>
</evidence>
<keyword evidence="1" id="KW-0812">Transmembrane</keyword>
<feature type="transmembrane region" description="Helical" evidence="1">
    <location>
        <begin position="152"/>
        <end position="171"/>
    </location>
</feature>
<gene>
    <name evidence="2" type="ORF">LVIROSA_LOCUS28923</name>
</gene>
<accession>A0AAU9NYQ3</accession>
<dbReference type="AlphaFoldDB" id="A0AAU9NYQ3"/>
<keyword evidence="1" id="KW-1133">Transmembrane helix</keyword>
<sequence>MKQTVLSTQMADEDEDVESTVFGPPAALIEWERLQLRPISDQFQFHSQSQSPSLSDPLGGREVWSTIHEDNQPPVVFPPVNHEGIHLHLHHHQDVREIDIERTRSPSPISRPAAMGESVGVRWWDGGLQVLRFKFASVLSFLRSFSTSRGGLLRSHFPLAGSIVLLLLLYLRSRRRRRLRQESIIQLISVIKEKDEKINQLLHQIARMNELLLATHHGVPLISKAVSS</sequence>
<dbReference type="Proteomes" id="UP001157418">
    <property type="component" value="Unassembled WGS sequence"/>
</dbReference>